<dbReference type="AlphaFoldDB" id="H5SJP9"/>
<evidence type="ECO:0000313" key="2">
    <source>
        <dbReference type="EMBL" id="BAL56385.1"/>
    </source>
</evidence>
<gene>
    <name evidence="2" type="ORF">HGMM_F37F03C08</name>
</gene>
<organism evidence="2">
    <name type="scientific">uncultured Planctomycetota bacterium</name>
    <dbReference type="NCBI Taxonomy" id="120965"/>
    <lineage>
        <taxon>Bacteria</taxon>
        <taxon>Pseudomonadati</taxon>
        <taxon>Planctomycetota</taxon>
        <taxon>environmental samples</taxon>
    </lineage>
</organism>
<feature type="compositionally biased region" description="Low complexity" evidence="1">
    <location>
        <begin position="65"/>
        <end position="76"/>
    </location>
</feature>
<proteinExistence type="predicted"/>
<dbReference type="EMBL" id="AP011746">
    <property type="protein sequence ID" value="BAL56385.1"/>
    <property type="molecule type" value="Genomic_DNA"/>
</dbReference>
<sequence length="83" mass="9230">MSLDKSLRRKGRIVRARNVLTRAERIKQLMQEERWREGMSPFGLPKIRVIKLKKSKRSAKEEKAAAAAGGAAGAAASPTQEKK</sequence>
<feature type="region of interest" description="Disordered" evidence="1">
    <location>
        <begin position="54"/>
        <end position="83"/>
    </location>
</feature>
<reference evidence="2" key="2">
    <citation type="journal article" date="2012" name="PLoS ONE">
        <title>A Deeply Branching Thermophilic Bacterium with an Ancient Acetyl-CoA Pathway Dominates a Subsurface Ecosystem.</title>
        <authorList>
            <person name="Takami H."/>
            <person name="Noguchi H."/>
            <person name="Takaki Y."/>
            <person name="Uchiyama I."/>
            <person name="Toyoda A."/>
            <person name="Nishi S."/>
            <person name="Chee G.-J."/>
            <person name="Arai W."/>
            <person name="Nunoura T."/>
            <person name="Itoh T."/>
            <person name="Hattori M."/>
            <person name="Takai K."/>
        </authorList>
    </citation>
    <scope>NUCLEOTIDE SEQUENCE</scope>
</reference>
<accession>H5SJP9</accession>
<evidence type="ECO:0000256" key="1">
    <source>
        <dbReference type="SAM" id="MobiDB-lite"/>
    </source>
</evidence>
<dbReference type="InterPro" id="IPR026405">
    <property type="entry name" value="Chlam/Ver/Plancto_rRNA"/>
</dbReference>
<dbReference type="NCBIfam" id="TIGR04137">
    <property type="entry name" value="Chlam_Ver_rRNA"/>
    <property type="match status" value="1"/>
</dbReference>
<protein>
    <submittedName>
        <fullName evidence="2">Hypothetical conserved protein</fullName>
    </submittedName>
</protein>
<name>H5SJP9_9BACT</name>
<reference evidence="2" key="1">
    <citation type="journal article" date="2005" name="Environ. Microbiol.">
        <title>Genetic and functional properties of uncultivated thermophilic crenarchaeotes from a subsurface gold mine as revealed by analysis of genome fragments.</title>
        <authorList>
            <person name="Nunoura T."/>
            <person name="Hirayama H."/>
            <person name="Takami H."/>
            <person name="Oida H."/>
            <person name="Nishi S."/>
            <person name="Shimamura S."/>
            <person name="Suzuki Y."/>
            <person name="Inagaki F."/>
            <person name="Takai K."/>
            <person name="Nealson K.H."/>
            <person name="Horikoshi K."/>
        </authorList>
    </citation>
    <scope>NUCLEOTIDE SEQUENCE</scope>
</reference>